<dbReference type="EMBL" id="UINC01146567">
    <property type="protein sequence ID" value="SVD37370.1"/>
    <property type="molecule type" value="Genomic_DNA"/>
</dbReference>
<evidence type="ECO:0000313" key="6">
    <source>
        <dbReference type="EMBL" id="SVD37370.1"/>
    </source>
</evidence>
<accession>A0A382UT37</accession>
<evidence type="ECO:0000256" key="4">
    <source>
        <dbReference type="ARBA" id="ARBA00025742"/>
    </source>
</evidence>
<dbReference type="PANTHER" id="PTHR42988:SF2">
    <property type="entry name" value="CYCLIC NUCLEOTIDE PHOSPHODIESTERASE CBUA0032-RELATED"/>
    <property type="match status" value="1"/>
</dbReference>
<sequence length="224" mass="24071">MIIAQITDTHLSDVDAADPKFGARAENLRACIADINDLDPLPDAVIHTGDITQHGRAAEFAHARALLQTLEAPLYVTPGNRDGRDGVVGAFAVDGYIMPDYAFVHYAINEHPVRLVAVDSLGNGIGPKGDLCHDRLAALDATLAEAPAQPTALFMHHPPFDVPAAPDPFAYQRRRAVVDLATVVSRHKQVIHIFAGHMHRPWTAMLGGVKASTVPSVASDLRYG</sequence>
<organism evidence="6">
    <name type="scientific">marine metagenome</name>
    <dbReference type="NCBI Taxonomy" id="408172"/>
    <lineage>
        <taxon>unclassified sequences</taxon>
        <taxon>metagenomes</taxon>
        <taxon>ecological metagenomes</taxon>
    </lineage>
</organism>
<dbReference type="SUPFAM" id="SSF56300">
    <property type="entry name" value="Metallo-dependent phosphatases"/>
    <property type="match status" value="1"/>
</dbReference>
<evidence type="ECO:0000256" key="2">
    <source>
        <dbReference type="ARBA" id="ARBA00022801"/>
    </source>
</evidence>
<dbReference type="InterPro" id="IPR042281">
    <property type="entry name" value="GpdQ_beta-strand"/>
</dbReference>
<comment type="similarity">
    <text evidence="4">Belongs to the cyclic nucleotide phosphodiesterase class-III family.</text>
</comment>
<dbReference type="InterPro" id="IPR029052">
    <property type="entry name" value="Metallo-depent_PP-like"/>
</dbReference>
<dbReference type="GO" id="GO:0046872">
    <property type="term" value="F:metal ion binding"/>
    <property type="evidence" value="ECO:0007669"/>
    <property type="project" value="UniProtKB-KW"/>
</dbReference>
<gene>
    <name evidence="6" type="ORF">METZ01_LOCUS390224</name>
</gene>
<dbReference type="InterPro" id="IPR042283">
    <property type="entry name" value="GpdQ_catalytic"/>
</dbReference>
<feature type="non-terminal residue" evidence="6">
    <location>
        <position position="224"/>
    </location>
</feature>
<keyword evidence="3" id="KW-0408">Iron</keyword>
<dbReference type="PANTHER" id="PTHR42988">
    <property type="entry name" value="PHOSPHOHYDROLASE"/>
    <property type="match status" value="1"/>
</dbReference>
<evidence type="ECO:0000259" key="5">
    <source>
        <dbReference type="Pfam" id="PF00149"/>
    </source>
</evidence>
<keyword evidence="2" id="KW-0378">Hydrolase</keyword>
<dbReference type="AlphaFoldDB" id="A0A382UT37"/>
<evidence type="ECO:0000256" key="3">
    <source>
        <dbReference type="ARBA" id="ARBA00023004"/>
    </source>
</evidence>
<proteinExistence type="inferred from homology"/>
<reference evidence="6" key="1">
    <citation type="submission" date="2018-05" db="EMBL/GenBank/DDBJ databases">
        <authorList>
            <person name="Lanie J.A."/>
            <person name="Ng W.-L."/>
            <person name="Kazmierczak K.M."/>
            <person name="Andrzejewski T.M."/>
            <person name="Davidsen T.M."/>
            <person name="Wayne K.J."/>
            <person name="Tettelin H."/>
            <person name="Glass J.I."/>
            <person name="Rusch D."/>
            <person name="Podicherti R."/>
            <person name="Tsui H.-C.T."/>
            <person name="Winkler M.E."/>
        </authorList>
    </citation>
    <scope>NUCLEOTIDE SEQUENCE</scope>
</reference>
<keyword evidence="1" id="KW-0479">Metal-binding</keyword>
<dbReference type="GO" id="GO:0016787">
    <property type="term" value="F:hydrolase activity"/>
    <property type="evidence" value="ECO:0007669"/>
    <property type="project" value="UniProtKB-KW"/>
</dbReference>
<dbReference type="Gene3D" id="3.60.21.40">
    <property type="entry name" value="GpdQ, catalytic alpha/beta sandwich domain"/>
    <property type="match status" value="1"/>
</dbReference>
<dbReference type="Pfam" id="PF00149">
    <property type="entry name" value="Metallophos"/>
    <property type="match status" value="1"/>
</dbReference>
<feature type="domain" description="Calcineurin-like phosphoesterase" evidence="5">
    <location>
        <begin position="2"/>
        <end position="201"/>
    </location>
</feature>
<dbReference type="Gene3D" id="3.30.750.180">
    <property type="entry name" value="GpdQ, beta-strand dimerisation domain"/>
    <property type="match status" value="1"/>
</dbReference>
<protein>
    <recommendedName>
        <fullName evidence="5">Calcineurin-like phosphoesterase domain-containing protein</fullName>
    </recommendedName>
</protein>
<name>A0A382UT37_9ZZZZ</name>
<dbReference type="InterPro" id="IPR050884">
    <property type="entry name" value="CNP_phosphodiesterase-III"/>
</dbReference>
<evidence type="ECO:0000256" key="1">
    <source>
        <dbReference type="ARBA" id="ARBA00022723"/>
    </source>
</evidence>
<dbReference type="InterPro" id="IPR004843">
    <property type="entry name" value="Calcineurin-like_PHP"/>
</dbReference>